<dbReference type="GO" id="GO:0005737">
    <property type="term" value="C:cytoplasm"/>
    <property type="evidence" value="ECO:0007669"/>
    <property type="project" value="TreeGrafter"/>
</dbReference>
<dbReference type="Gene3D" id="3.30.9.10">
    <property type="entry name" value="D-Amino Acid Oxidase, subunit A, domain 2"/>
    <property type="match status" value="1"/>
</dbReference>
<proteinExistence type="predicted"/>
<evidence type="ECO:0000256" key="1">
    <source>
        <dbReference type="ARBA" id="ARBA00022490"/>
    </source>
</evidence>
<evidence type="ECO:0000313" key="11">
    <source>
        <dbReference type="EMBL" id="HIW07247.1"/>
    </source>
</evidence>
<sequence length="458" mass="50409">MSDTVLPWLQSPKLSLNSVNYDDIALDYDVIVIGAGIAGSCAAFKLAEAGFRVAVFEKEAEAAQAGSGNQQGMLYLKLSPSLTYQNDLLILGFEQTLQLLQQLTQQGLLTKGVDWDDCGLIQLSKSEKKREKQSELAQIYPQELLYSINQAEASRIAGAELTSGGLFFPRSGWVSPQAFVKALLSHSNIDFKALHPVTQIESAHLSPESPLWQVTVDQHRYAAKVVILAMADRVTELAQCDSIPFTVVRGQTTTAKGNAGLSVVVSGEGYIAPSKLINGVMQTTFGATFHRHQPAGNPTASEHVENIEMLQMSSPAIVERLQLDNDHHNFENSIGFQSLEGRASTRASAMGSIPIVGPIANRERFLERFQVIRLDAKAIPEAEVPWELGLYLTTAHGSRGMITASIAADILRQYIVDELVEKDTNIDLRANSFKSYSQELLSALHPNRFYYRELRFNQ</sequence>
<comment type="caution">
    <text evidence="11">The sequence shown here is derived from an EMBL/GenBank/DDBJ whole genome shotgun (WGS) entry which is preliminary data.</text>
</comment>
<dbReference type="InterPro" id="IPR036188">
    <property type="entry name" value="FAD/NAD-bd_sf"/>
</dbReference>
<dbReference type="GO" id="GO:0016645">
    <property type="term" value="F:oxidoreductase activity, acting on the CH-NH group of donors"/>
    <property type="evidence" value="ECO:0007669"/>
    <property type="project" value="InterPro"/>
</dbReference>
<feature type="domain" description="FAD dependent oxidoreductase" evidence="10">
    <location>
        <begin position="29"/>
        <end position="412"/>
    </location>
</feature>
<evidence type="ECO:0000256" key="7">
    <source>
        <dbReference type="ARBA" id="ARBA00022827"/>
    </source>
</evidence>
<keyword evidence="6" id="KW-0819">tRNA processing</keyword>
<evidence type="ECO:0000256" key="9">
    <source>
        <dbReference type="ARBA" id="ARBA00023268"/>
    </source>
</evidence>
<reference evidence="11" key="1">
    <citation type="journal article" date="2021" name="PeerJ">
        <title>Extensive microbial diversity within the chicken gut microbiome revealed by metagenomics and culture.</title>
        <authorList>
            <person name="Gilroy R."/>
            <person name="Ravi A."/>
            <person name="Getino M."/>
            <person name="Pursley I."/>
            <person name="Horton D.L."/>
            <person name="Alikhan N.F."/>
            <person name="Baker D."/>
            <person name="Gharbi K."/>
            <person name="Hall N."/>
            <person name="Watson M."/>
            <person name="Adriaenssens E.M."/>
            <person name="Foster-Nyarko E."/>
            <person name="Jarju S."/>
            <person name="Secka A."/>
            <person name="Antonio M."/>
            <person name="Oren A."/>
            <person name="Chaudhuri R.R."/>
            <person name="La Ragione R."/>
            <person name="Hildebrand F."/>
            <person name="Pallen M.J."/>
        </authorList>
    </citation>
    <scope>NUCLEOTIDE SEQUENCE</scope>
    <source>
        <strain evidence="11">CHK160-9182</strain>
    </source>
</reference>
<keyword evidence="2 11" id="KW-0489">Methyltransferase</keyword>
<evidence type="ECO:0000256" key="2">
    <source>
        <dbReference type="ARBA" id="ARBA00022603"/>
    </source>
</evidence>
<name>A0A9D1TUW9_9GAMM</name>
<gene>
    <name evidence="11" type="primary">mnmC</name>
    <name evidence="11" type="ORF">H9889_08000</name>
</gene>
<dbReference type="SUPFAM" id="SSF51905">
    <property type="entry name" value="FAD/NAD(P)-binding domain"/>
    <property type="match status" value="1"/>
</dbReference>
<dbReference type="EC" id="2.1.1.61" evidence="11"/>
<reference evidence="11" key="2">
    <citation type="submission" date="2021-04" db="EMBL/GenBank/DDBJ databases">
        <authorList>
            <person name="Gilroy R."/>
        </authorList>
    </citation>
    <scope>NUCLEOTIDE SEQUENCE</scope>
    <source>
        <strain evidence="11">CHK160-9182</strain>
    </source>
</reference>
<keyword evidence="5" id="KW-0949">S-adenosyl-L-methionine</keyword>
<keyword evidence="1" id="KW-0963">Cytoplasm</keyword>
<dbReference type="GO" id="GO:0008033">
    <property type="term" value="P:tRNA processing"/>
    <property type="evidence" value="ECO:0007669"/>
    <property type="project" value="UniProtKB-KW"/>
</dbReference>
<evidence type="ECO:0000256" key="8">
    <source>
        <dbReference type="ARBA" id="ARBA00023002"/>
    </source>
</evidence>
<evidence type="ECO:0000256" key="6">
    <source>
        <dbReference type="ARBA" id="ARBA00022694"/>
    </source>
</evidence>
<dbReference type="NCBIfam" id="TIGR03197">
    <property type="entry name" value="MnmC_Cterm"/>
    <property type="match status" value="1"/>
</dbReference>
<evidence type="ECO:0000313" key="12">
    <source>
        <dbReference type="Proteomes" id="UP000823934"/>
    </source>
</evidence>
<dbReference type="Gene3D" id="3.50.50.60">
    <property type="entry name" value="FAD/NAD(P)-binding domain"/>
    <property type="match status" value="1"/>
</dbReference>
<organism evidence="11 12">
    <name type="scientific">Candidatus Ignatzschineria merdigallinarum</name>
    <dbReference type="NCBI Taxonomy" id="2838621"/>
    <lineage>
        <taxon>Bacteria</taxon>
        <taxon>Pseudomonadati</taxon>
        <taxon>Pseudomonadota</taxon>
        <taxon>Gammaproteobacteria</taxon>
        <taxon>Cardiobacteriales</taxon>
        <taxon>Ignatzschineriaceae</taxon>
        <taxon>Ignatzschineria</taxon>
    </lineage>
</organism>
<dbReference type="Pfam" id="PF01266">
    <property type="entry name" value="DAO"/>
    <property type="match status" value="1"/>
</dbReference>
<keyword evidence="4 11" id="KW-0808">Transferase</keyword>
<dbReference type="EMBL" id="DXHP01000175">
    <property type="protein sequence ID" value="HIW07247.1"/>
    <property type="molecule type" value="Genomic_DNA"/>
</dbReference>
<dbReference type="PANTHER" id="PTHR13847">
    <property type="entry name" value="SARCOSINE DEHYDROGENASE-RELATED"/>
    <property type="match status" value="1"/>
</dbReference>
<keyword evidence="7" id="KW-0274">FAD</keyword>
<protein>
    <submittedName>
        <fullName evidence="11">FAD-dependent 5-carboxymethylaminomethyl-2-thiouridine(34) oxidoreductase MnmC</fullName>
        <ecNumber evidence="11">2.1.1.61</ecNumber>
    </submittedName>
</protein>
<dbReference type="Proteomes" id="UP000823934">
    <property type="component" value="Unassembled WGS sequence"/>
</dbReference>
<evidence type="ECO:0000259" key="10">
    <source>
        <dbReference type="Pfam" id="PF01266"/>
    </source>
</evidence>
<dbReference type="GO" id="GO:0004808">
    <property type="term" value="F:tRNA (5-methylaminomethyl-2-thiouridylate)(34)-methyltransferase activity"/>
    <property type="evidence" value="ECO:0007669"/>
    <property type="project" value="UniProtKB-EC"/>
</dbReference>
<dbReference type="PANTHER" id="PTHR13847:SF283">
    <property type="entry name" value="TRNA 5-METHYLAMINOMETHYL-2-THIOURIDINE BIOSYNTHESIS BIFUNCTIONAL PROTEIN MNMC"/>
    <property type="match status" value="1"/>
</dbReference>
<evidence type="ECO:0000256" key="4">
    <source>
        <dbReference type="ARBA" id="ARBA00022679"/>
    </source>
</evidence>
<dbReference type="AlphaFoldDB" id="A0A9D1TUW9"/>
<dbReference type="GO" id="GO:0032259">
    <property type="term" value="P:methylation"/>
    <property type="evidence" value="ECO:0007669"/>
    <property type="project" value="UniProtKB-KW"/>
</dbReference>
<dbReference type="InterPro" id="IPR017610">
    <property type="entry name" value="tRNA_S-uridine_synth_MnmC_C"/>
</dbReference>
<dbReference type="InterPro" id="IPR006076">
    <property type="entry name" value="FAD-dep_OxRdtase"/>
</dbReference>
<keyword evidence="9" id="KW-0511">Multifunctional enzyme</keyword>
<evidence type="ECO:0000256" key="5">
    <source>
        <dbReference type="ARBA" id="ARBA00022691"/>
    </source>
</evidence>
<keyword evidence="8" id="KW-0560">Oxidoreductase</keyword>
<evidence type="ECO:0000256" key="3">
    <source>
        <dbReference type="ARBA" id="ARBA00022630"/>
    </source>
</evidence>
<accession>A0A9D1TUW9</accession>
<keyword evidence="3" id="KW-0285">Flavoprotein</keyword>